<comment type="similarity">
    <text evidence="2 6">Belongs to the FliS family.</text>
</comment>
<dbReference type="GO" id="GO:0071973">
    <property type="term" value="P:bacterial-type flagellum-dependent cell motility"/>
    <property type="evidence" value="ECO:0007669"/>
    <property type="project" value="TreeGrafter"/>
</dbReference>
<evidence type="ECO:0000256" key="2">
    <source>
        <dbReference type="ARBA" id="ARBA00008787"/>
    </source>
</evidence>
<accession>A0A4R3L4N9</accession>
<evidence type="ECO:0000256" key="1">
    <source>
        <dbReference type="ARBA" id="ARBA00004514"/>
    </source>
</evidence>
<dbReference type="NCBIfam" id="TIGR00208">
    <property type="entry name" value="fliS"/>
    <property type="match status" value="1"/>
</dbReference>
<dbReference type="EMBL" id="VJNC01000021">
    <property type="protein sequence ID" value="TSE18801.1"/>
    <property type="molecule type" value="Genomic_DNA"/>
</dbReference>
<evidence type="ECO:0000256" key="5">
    <source>
        <dbReference type="ARBA" id="ARBA00023186"/>
    </source>
</evidence>
<keyword evidence="8" id="KW-0969">Cilium</keyword>
<dbReference type="GO" id="GO:0044780">
    <property type="term" value="P:bacterial-type flagellum assembly"/>
    <property type="evidence" value="ECO:0007669"/>
    <property type="project" value="InterPro"/>
</dbReference>
<keyword evidence="4 6" id="KW-1005">Bacterial flagellum biogenesis</keyword>
<keyword evidence="3 6" id="KW-0963">Cytoplasm</keyword>
<gene>
    <name evidence="9" type="primary">fliS</name>
    <name evidence="8" type="ORF">EDC36_11729</name>
    <name evidence="9" type="ORF">Tigna_02440</name>
</gene>
<evidence type="ECO:0000313" key="8">
    <source>
        <dbReference type="EMBL" id="TCS94559.1"/>
    </source>
</evidence>
<dbReference type="PANTHER" id="PTHR34773">
    <property type="entry name" value="FLAGELLAR SECRETION CHAPERONE FLIS"/>
    <property type="match status" value="1"/>
</dbReference>
<evidence type="ECO:0000313" key="11">
    <source>
        <dbReference type="Proteomes" id="UP000315577"/>
    </source>
</evidence>
<dbReference type="CDD" id="cd16098">
    <property type="entry name" value="FliS"/>
    <property type="match status" value="1"/>
</dbReference>
<dbReference type="AlphaFoldDB" id="A0A4R3L4N9"/>
<keyword evidence="8" id="KW-0282">Flagellum</keyword>
<dbReference type="Proteomes" id="UP000315577">
    <property type="component" value="Unassembled WGS sequence"/>
</dbReference>
<evidence type="ECO:0000313" key="10">
    <source>
        <dbReference type="Proteomes" id="UP000295536"/>
    </source>
</evidence>
<feature type="compositionally biased region" description="Basic and acidic residues" evidence="7">
    <location>
        <begin position="1"/>
        <end position="10"/>
    </location>
</feature>
<dbReference type="Proteomes" id="UP000295536">
    <property type="component" value="Unassembled WGS sequence"/>
</dbReference>
<dbReference type="PANTHER" id="PTHR34773:SF1">
    <property type="entry name" value="FLAGELLAR SECRETION CHAPERONE FLIS"/>
    <property type="match status" value="1"/>
</dbReference>
<dbReference type="Gene3D" id="1.20.120.340">
    <property type="entry name" value="Flagellar protein FliS"/>
    <property type="match status" value="1"/>
</dbReference>
<dbReference type="GO" id="GO:0005829">
    <property type="term" value="C:cytosol"/>
    <property type="evidence" value="ECO:0007669"/>
    <property type="project" value="UniProtKB-SubCell"/>
</dbReference>
<feature type="region of interest" description="Disordered" evidence="7">
    <location>
        <begin position="1"/>
        <end position="21"/>
    </location>
</feature>
<keyword evidence="5" id="KW-0143">Chaperone</keyword>
<dbReference type="InterPro" id="IPR003713">
    <property type="entry name" value="FliS"/>
</dbReference>
<evidence type="ECO:0000256" key="7">
    <source>
        <dbReference type="SAM" id="MobiDB-lite"/>
    </source>
</evidence>
<dbReference type="InterPro" id="IPR036584">
    <property type="entry name" value="FliS_sf"/>
</dbReference>
<protein>
    <recommendedName>
        <fullName evidence="6">Flagellar secretion chaperone FliS</fullName>
    </recommendedName>
</protein>
<comment type="caution">
    <text evidence="8">The sequence shown here is derived from an EMBL/GenBank/DDBJ whole genome shotgun (WGS) entry which is preliminary data.</text>
</comment>
<keyword evidence="8" id="KW-0966">Cell projection</keyword>
<evidence type="ECO:0000256" key="6">
    <source>
        <dbReference type="PIRNR" id="PIRNR039090"/>
    </source>
</evidence>
<dbReference type="SUPFAM" id="SSF101116">
    <property type="entry name" value="Flagellar export chaperone FliS"/>
    <property type="match status" value="1"/>
</dbReference>
<proteinExistence type="inferred from homology"/>
<dbReference type="PIRSF" id="PIRSF039090">
    <property type="entry name" value="Flis"/>
    <property type="match status" value="1"/>
</dbReference>
<name>A0A4R3L4N9_9BURK</name>
<dbReference type="Pfam" id="PF02561">
    <property type="entry name" value="FliS"/>
    <property type="match status" value="1"/>
</dbReference>
<keyword evidence="11" id="KW-1185">Reference proteome</keyword>
<comment type="subcellular location">
    <subcellularLocation>
        <location evidence="1 6">Cytoplasm</location>
        <location evidence="1 6">Cytosol</location>
    </subcellularLocation>
</comment>
<evidence type="ECO:0000256" key="3">
    <source>
        <dbReference type="ARBA" id="ARBA00022490"/>
    </source>
</evidence>
<evidence type="ECO:0000256" key="4">
    <source>
        <dbReference type="ARBA" id="ARBA00022795"/>
    </source>
</evidence>
<reference evidence="8 10" key="1">
    <citation type="submission" date="2019-03" db="EMBL/GenBank/DDBJ databases">
        <title>Genomic Encyclopedia of Type Strains, Phase IV (KMG-IV): sequencing the most valuable type-strain genomes for metagenomic binning, comparative biology and taxonomic classification.</title>
        <authorList>
            <person name="Goeker M."/>
        </authorList>
    </citation>
    <scope>NUCLEOTIDE SEQUENCE [LARGE SCALE GENOMIC DNA]</scope>
    <source>
        <strain evidence="8 10">DSM 12034</strain>
    </source>
</reference>
<evidence type="ECO:0000313" key="9">
    <source>
        <dbReference type="EMBL" id="TSE18801.1"/>
    </source>
</evidence>
<sequence length="147" mass="16410">MTDNKDKEQPNVRSDTMYTPPHARTVHAYTQHAAASRVAAASPHELIAMLFDAIEAQIALALAAMEAHQTEQRGKAVNKAIQLIQEGLREGLDLDKGGELAQRLDALYEYCAVRLAEAHAKRDRGMFEEVRQHLRGVADAWNQIRPQ</sequence>
<organism evidence="8 10">
    <name type="scientific">Tepidimonas ignava</name>
    <dbReference type="NCBI Taxonomy" id="114249"/>
    <lineage>
        <taxon>Bacteria</taxon>
        <taxon>Pseudomonadati</taxon>
        <taxon>Pseudomonadota</taxon>
        <taxon>Betaproteobacteria</taxon>
        <taxon>Burkholderiales</taxon>
        <taxon>Tepidimonas</taxon>
    </lineage>
</organism>
<reference evidence="9 11" key="2">
    <citation type="submission" date="2019-07" db="EMBL/GenBank/DDBJ databases">
        <title>Tepidimonas ignava SPS-1037 draft genome.</title>
        <authorList>
            <person name="Da Costa M.S."/>
            <person name="Froufe H.J.C."/>
            <person name="Egas C."/>
            <person name="Albuquerque L."/>
        </authorList>
    </citation>
    <scope>NUCLEOTIDE SEQUENCE [LARGE SCALE GENOMIC DNA]</scope>
    <source>
        <strain evidence="9 11">SPS-1037</strain>
    </source>
</reference>
<dbReference type="EMBL" id="SMAH01000017">
    <property type="protein sequence ID" value="TCS94559.1"/>
    <property type="molecule type" value="Genomic_DNA"/>
</dbReference>